<evidence type="ECO:0000256" key="2">
    <source>
        <dbReference type="ARBA" id="ARBA00022603"/>
    </source>
</evidence>
<dbReference type="SUPFAM" id="SSF75217">
    <property type="entry name" value="alpha/beta knot"/>
    <property type="match status" value="1"/>
</dbReference>
<dbReference type="SMART" id="SM00967">
    <property type="entry name" value="SpoU_sub_bind"/>
    <property type="match status" value="1"/>
</dbReference>
<evidence type="ECO:0000313" key="5">
    <source>
        <dbReference type="EMBL" id="RSU01551.1"/>
    </source>
</evidence>
<dbReference type="GO" id="GO:0005737">
    <property type="term" value="C:cytoplasm"/>
    <property type="evidence" value="ECO:0007669"/>
    <property type="project" value="UniProtKB-ARBA"/>
</dbReference>
<feature type="domain" description="RNA 2-O ribose methyltransferase substrate binding" evidence="4">
    <location>
        <begin position="31"/>
        <end position="103"/>
    </location>
</feature>
<evidence type="ECO:0000313" key="6">
    <source>
        <dbReference type="Proteomes" id="UP000288197"/>
    </source>
</evidence>
<dbReference type="Gene3D" id="3.30.1330.30">
    <property type="match status" value="1"/>
</dbReference>
<dbReference type="GO" id="GO:0032259">
    <property type="term" value="P:methylation"/>
    <property type="evidence" value="ECO:0007669"/>
    <property type="project" value="UniProtKB-KW"/>
</dbReference>
<dbReference type="InterPro" id="IPR051259">
    <property type="entry name" value="rRNA_Methyltransferase"/>
</dbReference>
<keyword evidence="6" id="KW-1185">Reference proteome</keyword>
<dbReference type="GeneID" id="63146607"/>
<dbReference type="GO" id="GO:0003723">
    <property type="term" value="F:RNA binding"/>
    <property type="evidence" value="ECO:0007669"/>
    <property type="project" value="InterPro"/>
</dbReference>
<dbReference type="EMBL" id="NGJX01000007">
    <property type="protein sequence ID" value="RSU01551.1"/>
    <property type="molecule type" value="Genomic_DNA"/>
</dbReference>
<dbReference type="OrthoDB" id="9785673at2"/>
<organism evidence="5 6">
    <name type="scientific">Vagococcus fluvialis</name>
    <dbReference type="NCBI Taxonomy" id="2738"/>
    <lineage>
        <taxon>Bacteria</taxon>
        <taxon>Bacillati</taxon>
        <taxon>Bacillota</taxon>
        <taxon>Bacilli</taxon>
        <taxon>Lactobacillales</taxon>
        <taxon>Enterococcaceae</taxon>
        <taxon>Vagococcus</taxon>
    </lineage>
</organism>
<comment type="caution">
    <text evidence="5">The sequence shown here is derived from an EMBL/GenBank/DDBJ whole genome shotgun (WGS) entry which is preliminary data.</text>
</comment>
<sequence length="253" mass="28396">MKIIESNKNDWIKQIKKLEKKKYRDLENRYLIEGEHLVEEALINNAPLEFLLITESSQNDYQELVKLVSDEQLVQVTEDIIKHLSSLPSPQPIMAIIKKETETKKETPTNHLLLLDNVQDPGNVGTMIRTADAAGFNGVILGEGTADIYSTKVLRSMQGSNFHINLREENLVETIKILKEQGYKIYATELNEEAISFKDIEKSERIAIIMGNEGQGVSKELIELADNPVFIPMLGNSESLNVAVAAGIVMFSI</sequence>
<dbReference type="InterPro" id="IPR001537">
    <property type="entry name" value="SpoU_MeTrfase"/>
</dbReference>
<dbReference type="RefSeq" id="WP_114289787.1">
    <property type="nucleotide sequence ID" value="NZ_CP081459.1"/>
</dbReference>
<dbReference type="GO" id="GO:0008173">
    <property type="term" value="F:RNA methyltransferase activity"/>
    <property type="evidence" value="ECO:0007669"/>
    <property type="project" value="InterPro"/>
</dbReference>
<dbReference type="InterPro" id="IPR029026">
    <property type="entry name" value="tRNA_m1G_MTases_N"/>
</dbReference>
<reference evidence="5 6" key="1">
    <citation type="submission" date="2017-05" db="EMBL/GenBank/DDBJ databases">
        <title>Vagococcus spp. assemblies.</title>
        <authorList>
            <person name="Gulvik C.A."/>
        </authorList>
    </citation>
    <scope>NUCLEOTIDE SEQUENCE [LARGE SCALE GENOMIC DNA]</scope>
    <source>
        <strain evidence="5 6">NCFB 2497</strain>
    </source>
</reference>
<dbReference type="InterPro" id="IPR029028">
    <property type="entry name" value="Alpha/beta_knot_MTases"/>
</dbReference>
<evidence type="ECO:0000256" key="3">
    <source>
        <dbReference type="ARBA" id="ARBA00022679"/>
    </source>
</evidence>
<dbReference type="Gene3D" id="3.40.1280.10">
    <property type="match status" value="1"/>
</dbReference>
<dbReference type="PANTHER" id="PTHR43191:SF2">
    <property type="entry name" value="RRNA METHYLTRANSFERASE 3, MITOCHONDRIAL"/>
    <property type="match status" value="1"/>
</dbReference>
<dbReference type="CDD" id="cd18095">
    <property type="entry name" value="SpoU-like_rRNA-MTase"/>
    <property type="match status" value="1"/>
</dbReference>
<dbReference type="SUPFAM" id="SSF55315">
    <property type="entry name" value="L30e-like"/>
    <property type="match status" value="1"/>
</dbReference>
<dbReference type="InterPro" id="IPR053888">
    <property type="entry name" value="MRM3-like_sub_bind"/>
</dbReference>
<keyword evidence="3 5" id="KW-0808">Transferase</keyword>
<accession>A0A369AVH3</accession>
<dbReference type="AlphaFoldDB" id="A0A369AVH3"/>
<proteinExistence type="inferred from homology"/>
<dbReference type="InterPro" id="IPR013123">
    <property type="entry name" value="SpoU_subst-bd"/>
</dbReference>
<dbReference type="InterPro" id="IPR029064">
    <property type="entry name" value="Ribosomal_eL30-like_sf"/>
</dbReference>
<name>A0A369AVH3_9ENTE</name>
<comment type="similarity">
    <text evidence="1">Belongs to the class IV-like SAM-binding methyltransferase superfamily. RNA methyltransferase TrmH family.</text>
</comment>
<dbReference type="Pfam" id="PF22435">
    <property type="entry name" value="MRM3-like_sub_bind"/>
    <property type="match status" value="1"/>
</dbReference>
<evidence type="ECO:0000256" key="1">
    <source>
        <dbReference type="ARBA" id="ARBA00007228"/>
    </source>
</evidence>
<protein>
    <submittedName>
        <fullName evidence="5">23S rRNA methyltransferase</fullName>
    </submittedName>
</protein>
<dbReference type="GO" id="GO:0006396">
    <property type="term" value="P:RNA processing"/>
    <property type="evidence" value="ECO:0007669"/>
    <property type="project" value="InterPro"/>
</dbReference>
<dbReference type="Pfam" id="PF00588">
    <property type="entry name" value="SpoU_methylase"/>
    <property type="match status" value="1"/>
</dbReference>
<dbReference type="PANTHER" id="PTHR43191">
    <property type="entry name" value="RRNA METHYLTRANSFERASE 3"/>
    <property type="match status" value="1"/>
</dbReference>
<gene>
    <name evidence="5" type="ORF">CBF32_08460</name>
</gene>
<evidence type="ECO:0000259" key="4">
    <source>
        <dbReference type="SMART" id="SM00967"/>
    </source>
</evidence>
<dbReference type="Proteomes" id="UP000288197">
    <property type="component" value="Unassembled WGS sequence"/>
</dbReference>
<keyword evidence="2 5" id="KW-0489">Methyltransferase</keyword>